<dbReference type="Proteomes" id="UP000092671">
    <property type="component" value="Unassembled WGS sequence"/>
</dbReference>
<dbReference type="PANTHER" id="PTHR42801:SF4">
    <property type="entry name" value="AHPC_TSA FAMILY PROTEIN"/>
    <property type="match status" value="1"/>
</dbReference>
<keyword evidence="8" id="KW-0676">Redox-active center</keyword>
<dbReference type="InterPro" id="IPR036249">
    <property type="entry name" value="Thioredoxin-like_sf"/>
</dbReference>
<dbReference type="EMBL" id="LZDN01000001">
    <property type="protein sequence ID" value="OBX52556.1"/>
    <property type="molecule type" value="Genomic_DNA"/>
</dbReference>
<evidence type="ECO:0000256" key="6">
    <source>
        <dbReference type="ARBA" id="ARBA00023002"/>
    </source>
</evidence>
<dbReference type="PROSITE" id="PS51352">
    <property type="entry name" value="THIOREDOXIN_2"/>
    <property type="match status" value="1"/>
</dbReference>
<dbReference type="GO" id="GO:0034599">
    <property type="term" value="P:cellular response to oxidative stress"/>
    <property type="evidence" value="ECO:0007669"/>
    <property type="project" value="TreeGrafter"/>
</dbReference>
<gene>
    <name evidence="14" type="ORF">A9Z60_01390</name>
</gene>
<dbReference type="GO" id="GO:0008379">
    <property type="term" value="F:thioredoxin peroxidase activity"/>
    <property type="evidence" value="ECO:0007669"/>
    <property type="project" value="TreeGrafter"/>
</dbReference>
<dbReference type="EC" id="1.11.1.24" evidence="3"/>
<name>A0A1B8PMX4_MORNO</name>
<keyword evidence="5" id="KW-0049">Antioxidant</keyword>
<proteinExistence type="inferred from homology"/>
<evidence type="ECO:0000256" key="10">
    <source>
        <dbReference type="ARBA" id="ARBA00038489"/>
    </source>
</evidence>
<dbReference type="OrthoDB" id="9812811at2"/>
<dbReference type="GO" id="GO:0005737">
    <property type="term" value="C:cytoplasm"/>
    <property type="evidence" value="ECO:0007669"/>
    <property type="project" value="TreeGrafter"/>
</dbReference>
<dbReference type="Pfam" id="PF00578">
    <property type="entry name" value="AhpC-TSA"/>
    <property type="match status" value="1"/>
</dbReference>
<dbReference type="FunFam" id="3.40.30.10:FF:000007">
    <property type="entry name" value="Thioredoxin-dependent thiol peroxidase"/>
    <property type="match status" value="1"/>
</dbReference>
<evidence type="ECO:0000259" key="13">
    <source>
        <dbReference type="PROSITE" id="PS51352"/>
    </source>
</evidence>
<sequence length="166" mass="18748">MMNNSQESIALPDFAVRLVHRSDEGFINEEIELKKYISSCGLGLILYFYPKDNTQGCSVQASDFTALSDEFAKLGYVVLGVSRDGVRSHQNFITKKELLIGLVSDADEKLCQHFEVIKEKMMYGKTHLGVVRSTFVFDKTGNMLASFRNVKAKEHARTLLNFLKTL</sequence>
<reference evidence="14 15" key="1">
    <citation type="submission" date="2016-06" db="EMBL/GenBank/DDBJ databases">
        <title>Draft genome of Moraxella nonliquefaciens CCUG 60284.</title>
        <authorList>
            <person name="Salva-Serra F."/>
            <person name="Engstrom-Jakobsson H."/>
            <person name="Thorell K."/>
            <person name="Gonzales-Siles L."/>
            <person name="Karlsson R."/>
            <person name="Boulund F."/>
            <person name="Engstrand L."/>
            <person name="Kristiansson E."/>
            <person name="Moore E."/>
        </authorList>
    </citation>
    <scope>NUCLEOTIDE SEQUENCE [LARGE SCALE GENOMIC DNA]</scope>
    <source>
        <strain evidence="14 15">CCUG 60284</strain>
    </source>
</reference>
<evidence type="ECO:0000313" key="15">
    <source>
        <dbReference type="Proteomes" id="UP000092671"/>
    </source>
</evidence>
<accession>A0A1B8PMX4</accession>
<organism evidence="14 15">
    <name type="scientific">Moraxella nonliquefaciens</name>
    <dbReference type="NCBI Taxonomy" id="478"/>
    <lineage>
        <taxon>Bacteria</taxon>
        <taxon>Pseudomonadati</taxon>
        <taxon>Pseudomonadota</taxon>
        <taxon>Gammaproteobacteria</taxon>
        <taxon>Moraxellales</taxon>
        <taxon>Moraxellaceae</taxon>
        <taxon>Moraxella</taxon>
    </lineage>
</organism>
<dbReference type="InterPro" id="IPR013766">
    <property type="entry name" value="Thioredoxin_domain"/>
</dbReference>
<comment type="similarity">
    <text evidence="10">Belongs to the peroxiredoxin family. BCP/PrxQ subfamily.</text>
</comment>
<keyword evidence="7" id="KW-1015">Disulfide bond</keyword>
<evidence type="ECO:0000256" key="4">
    <source>
        <dbReference type="ARBA" id="ARBA00022559"/>
    </source>
</evidence>
<protein>
    <recommendedName>
        <fullName evidence="3">thioredoxin-dependent peroxiredoxin</fullName>
        <ecNumber evidence="3">1.11.1.24</ecNumber>
    </recommendedName>
    <alternativeName>
        <fullName evidence="9">Thioredoxin peroxidase</fullName>
    </alternativeName>
    <alternativeName>
        <fullName evidence="11">Thioredoxin-dependent peroxiredoxin Bcp</fullName>
    </alternativeName>
</protein>
<evidence type="ECO:0000256" key="1">
    <source>
        <dbReference type="ARBA" id="ARBA00003330"/>
    </source>
</evidence>
<dbReference type="Gene3D" id="3.40.30.10">
    <property type="entry name" value="Glutaredoxin"/>
    <property type="match status" value="1"/>
</dbReference>
<evidence type="ECO:0000256" key="3">
    <source>
        <dbReference type="ARBA" id="ARBA00013017"/>
    </source>
</evidence>
<dbReference type="PANTHER" id="PTHR42801">
    <property type="entry name" value="THIOREDOXIN-DEPENDENT PEROXIDE REDUCTASE"/>
    <property type="match status" value="1"/>
</dbReference>
<dbReference type="CDD" id="cd03017">
    <property type="entry name" value="PRX_BCP"/>
    <property type="match status" value="1"/>
</dbReference>
<dbReference type="InterPro" id="IPR050924">
    <property type="entry name" value="Peroxiredoxin_BCP/PrxQ"/>
</dbReference>
<comment type="function">
    <text evidence="1">Thiol-specific peroxidase that catalyzes the reduction of hydrogen peroxide and organic hydroperoxides to water and alcohols, respectively. Plays a role in cell protection against oxidative stress by detoxifying peroxides and as sensor of hydrogen peroxide-mediated signaling events.</text>
</comment>
<keyword evidence="4" id="KW-0575">Peroxidase</keyword>
<evidence type="ECO:0000256" key="8">
    <source>
        <dbReference type="ARBA" id="ARBA00023284"/>
    </source>
</evidence>
<dbReference type="GO" id="GO:0045454">
    <property type="term" value="P:cell redox homeostasis"/>
    <property type="evidence" value="ECO:0007669"/>
    <property type="project" value="TreeGrafter"/>
</dbReference>
<dbReference type="AlphaFoldDB" id="A0A1B8PMX4"/>
<comment type="subunit">
    <text evidence="2">Monomer.</text>
</comment>
<comment type="caution">
    <text evidence="14">The sequence shown here is derived from an EMBL/GenBank/DDBJ whole genome shotgun (WGS) entry which is preliminary data.</text>
</comment>
<dbReference type="InterPro" id="IPR000866">
    <property type="entry name" value="AhpC/TSA"/>
</dbReference>
<keyword evidence="6" id="KW-0560">Oxidoreductase</keyword>
<feature type="domain" description="Thioredoxin" evidence="13">
    <location>
        <begin position="5"/>
        <end position="166"/>
    </location>
</feature>
<evidence type="ECO:0000256" key="7">
    <source>
        <dbReference type="ARBA" id="ARBA00023157"/>
    </source>
</evidence>
<dbReference type="SUPFAM" id="SSF52833">
    <property type="entry name" value="Thioredoxin-like"/>
    <property type="match status" value="1"/>
</dbReference>
<evidence type="ECO:0000256" key="11">
    <source>
        <dbReference type="ARBA" id="ARBA00042639"/>
    </source>
</evidence>
<comment type="catalytic activity">
    <reaction evidence="12">
        <text>a hydroperoxide + [thioredoxin]-dithiol = an alcohol + [thioredoxin]-disulfide + H2O</text>
        <dbReference type="Rhea" id="RHEA:62620"/>
        <dbReference type="Rhea" id="RHEA-COMP:10698"/>
        <dbReference type="Rhea" id="RHEA-COMP:10700"/>
        <dbReference type="ChEBI" id="CHEBI:15377"/>
        <dbReference type="ChEBI" id="CHEBI:29950"/>
        <dbReference type="ChEBI" id="CHEBI:30879"/>
        <dbReference type="ChEBI" id="CHEBI:35924"/>
        <dbReference type="ChEBI" id="CHEBI:50058"/>
        <dbReference type="EC" id="1.11.1.24"/>
    </reaction>
</comment>
<evidence type="ECO:0000256" key="2">
    <source>
        <dbReference type="ARBA" id="ARBA00011245"/>
    </source>
</evidence>
<evidence type="ECO:0000256" key="9">
    <source>
        <dbReference type="ARBA" id="ARBA00032824"/>
    </source>
</evidence>
<evidence type="ECO:0000313" key="14">
    <source>
        <dbReference type="EMBL" id="OBX52556.1"/>
    </source>
</evidence>
<evidence type="ECO:0000256" key="5">
    <source>
        <dbReference type="ARBA" id="ARBA00022862"/>
    </source>
</evidence>
<evidence type="ECO:0000256" key="12">
    <source>
        <dbReference type="ARBA" id="ARBA00049091"/>
    </source>
</evidence>